<proteinExistence type="predicted"/>
<evidence type="ECO:0000313" key="2">
    <source>
        <dbReference type="EMBL" id="VTJ77340.1"/>
    </source>
</evidence>
<keyword evidence="1" id="KW-0812">Transmembrane</keyword>
<gene>
    <name evidence="2" type="ORF">MONAX_5E024799</name>
</gene>
<keyword evidence="3" id="KW-1185">Reference proteome</keyword>
<protein>
    <submittedName>
        <fullName evidence="2">Uncharacterized protein</fullName>
    </submittedName>
</protein>
<evidence type="ECO:0000256" key="1">
    <source>
        <dbReference type="SAM" id="Phobius"/>
    </source>
</evidence>
<name>A0A5E4C7K3_MARMO</name>
<dbReference type="Proteomes" id="UP000335636">
    <property type="component" value="Unassembled WGS sequence"/>
</dbReference>
<dbReference type="EMBL" id="CABDUW010000965">
    <property type="protein sequence ID" value="VTJ77340.1"/>
    <property type="molecule type" value="Genomic_DNA"/>
</dbReference>
<reference evidence="2" key="1">
    <citation type="submission" date="2019-04" db="EMBL/GenBank/DDBJ databases">
        <authorList>
            <person name="Alioto T."/>
            <person name="Alioto T."/>
        </authorList>
    </citation>
    <scope>NUCLEOTIDE SEQUENCE [LARGE SCALE GENOMIC DNA]</scope>
</reference>
<accession>A0A5E4C7K3</accession>
<organism evidence="2 3">
    <name type="scientific">Marmota monax</name>
    <name type="common">Woodchuck</name>
    <dbReference type="NCBI Taxonomy" id="9995"/>
    <lineage>
        <taxon>Eukaryota</taxon>
        <taxon>Metazoa</taxon>
        <taxon>Chordata</taxon>
        <taxon>Craniata</taxon>
        <taxon>Vertebrata</taxon>
        <taxon>Euteleostomi</taxon>
        <taxon>Mammalia</taxon>
        <taxon>Eutheria</taxon>
        <taxon>Euarchontoglires</taxon>
        <taxon>Glires</taxon>
        <taxon>Rodentia</taxon>
        <taxon>Sciuromorpha</taxon>
        <taxon>Sciuridae</taxon>
        <taxon>Xerinae</taxon>
        <taxon>Marmotini</taxon>
        <taxon>Marmota</taxon>
    </lineage>
</organism>
<feature type="transmembrane region" description="Helical" evidence="1">
    <location>
        <begin position="15"/>
        <end position="38"/>
    </location>
</feature>
<feature type="non-terminal residue" evidence="2">
    <location>
        <position position="1"/>
    </location>
</feature>
<comment type="caution">
    <text evidence="2">The sequence shown here is derived from an EMBL/GenBank/DDBJ whole genome shotgun (WGS) entry which is preliminary data.</text>
</comment>
<dbReference type="AlphaFoldDB" id="A0A5E4C7K3"/>
<keyword evidence="1" id="KW-0472">Membrane</keyword>
<sequence length="59" mass="6472">GTSTGREHGGCVLELSVILFFVTMLSTRPLAAVASSLVRSTASQRKGPIRYSYILRTEW</sequence>
<keyword evidence="1" id="KW-1133">Transmembrane helix</keyword>
<evidence type="ECO:0000313" key="3">
    <source>
        <dbReference type="Proteomes" id="UP000335636"/>
    </source>
</evidence>